<evidence type="ECO:0000313" key="3">
    <source>
        <dbReference type="EMBL" id="KDP46016.1"/>
    </source>
</evidence>
<evidence type="ECO:0000256" key="2">
    <source>
        <dbReference type="SAM" id="SignalP"/>
    </source>
</evidence>
<evidence type="ECO:0000256" key="1">
    <source>
        <dbReference type="SAM" id="Phobius"/>
    </source>
</evidence>
<dbReference type="Proteomes" id="UP000027138">
    <property type="component" value="Unassembled WGS sequence"/>
</dbReference>
<keyword evidence="1" id="KW-0472">Membrane</keyword>
<feature type="signal peptide" evidence="2">
    <location>
        <begin position="1"/>
        <end position="33"/>
    </location>
</feature>
<dbReference type="PANTHER" id="PTHR34376:SF2">
    <property type="entry name" value="SERINE PROTEASE INHIBITOR, KAZAL-TYPE FAMILY PROTEIN"/>
    <property type="match status" value="1"/>
</dbReference>
<feature type="transmembrane region" description="Helical" evidence="1">
    <location>
        <begin position="110"/>
        <end position="130"/>
    </location>
</feature>
<dbReference type="Gene3D" id="3.30.60.30">
    <property type="match status" value="1"/>
</dbReference>
<dbReference type="PANTHER" id="PTHR34376">
    <property type="entry name" value="SERINE PROTEASE INHIBITOR, KAZAL-TYPE FAMILY PROTEIN"/>
    <property type="match status" value="1"/>
</dbReference>
<dbReference type="AlphaFoldDB" id="A0A067LBZ8"/>
<accession>A0A067LBZ8</accession>
<keyword evidence="1" id="KW-0812">Transmembrane</keyword>
<dbReference type="EMBL" id="KK914223">
    <property type="protein sequence ID" value="KDP46016.1"/>
    <property type="molecule type" value="Genomic_DNA"/>
</dbReference>
<proteinExistence type="predicted"/>
<gene>
    <name evidence="3" type="ORF">JCGZ_14923</name>
</gene>
<keyword evidence="2" id="KW-0732">Signal</keyword>
<organism evidence="3 4">
    <name type="scientific">Jatropha curcas</name>
    <name type="common">Barbados nut</name>
    <dbReference type="NCBI Taxonomy" id="180498"/>
    <lineage>
        <taxon>Eukaryota</taxon>
        <taxon>Viridiplantae</taxon>
        <taxon>Streptophyta</taxon>
        <taxon>Embryophyta</taxon>
        <taxon>Tracheophyta</taxon>
        <taxon>Spermatophyta</taxon>
        <taxon>Magnoliopsida</taxon>
        <taxon>eudicotyledons</taxon>
        <taxon>Gunneridae</taxon>
        <taxon>Pentapetalae</taxon>
        <taxon>rosids</taxon>
        <taxon>fabids</taxon>
        <taxon>Malpighiales</taxon>
        <taxon>Euphorbiaceae</taxon>
        <taxon>Crotonoideae</taxon>
        <taxon>Jatropheae</taxon>
        <taxon>Jatropha</taxon>
    </lineage>
</organism>
<name>A0A067LBZ8_JATCU</name>
<dbReference type="OrthoDB" id="1916993at2759"/>
<keyword evidence="4" id="KW-1185">Reference proteome</keyword>
<feature type="chain" id="PRO_5001640326" description="Kazal-like domain-containing protein" evidence="2">
    <location>
        <begin position="34"/>
        <end position="131"/>
    </location>
</feature>
<evidence type="ECO:0000313" key="4">
    <source>
        <dbReference type="Proteomes" id="UP000027138"/>
    </source>
</evidence>
<dbReference type="STRING" id="180498.A0A067LBZ8"/>
<dbReference type="KEGG" id="jcu:105636214"/>
<sequence length="131" mass="14221">MIQIPFPFSDSELRMPIVFFLILSLCFISGIHSESVIQLPTDRRDIYDVDPCSGSEKPASCPVKCFRTDPVCGADGVTYWCGCGEARCAGTKVVKKGFCEVGNNGAAAQAMLLLHIVWLIVLGLSVLFGLF</sequence>
<keyword evidence="1" id="KW-1133">Transmembrane helix</keyword>
<evidence type="ECO:0008006" key="5">
    <source>
        <dbReference type="Google" id="ProtNLM"/>
    </source>
</evidence>
<protein>
    <recommendedName>
        <fullName evidence="5">Kazal-like domain-containing protein</fullName>
    </recommendedName>
</protein>
<reference evidence="3 4" key="1">
    <citation type="journal article" date="2014" name="PLoS ONE">
        <title>Global Analysis of Gene Expression Profiles in Physic Nut (Jatropha curcas L.) Seedlings Exposed to Salt Stress.</title>
        <authorList>
            <person name="Zhang L."/>
            <person name="Zhang C."/>
            <person name="Wu P."/>
            <person name="Chen Y."/>
            <person name="Li M."/>
            <person name="Jiang H."/>
            <person name="Wu G."/>
        </authorList>
    </citation>
    <scope>NUCLEOTIDE SEQUENCE [LARGE SCALE GENOMIC DNA]</scope>
    <source>
        <strain evidence="4">cv. GZQX0401</strain>
        <tissue evidence="3">Young leaves</tissue>
    </source>
</reference>